<feature type="domain" description="BHLH" evidence="6">
    <location>
        <begin position="461"/>
        <end position="510"/>
    </location>
</feature>
<dbReference type="EMBL" id="JAVIJP010000009">
    <property type="protein sequence ID" value="KAL3647020.1"/>
    <property type="molecule type" value="Genomic_DNA"/>
</dbReference>
<comment type="subcellular location">
    <subcellularLocation>
        <location evidence="1">Nucleus</location>
    </subcellularLocation>
</comment>
<dbReference type="PROSITE" id="PS50888">
    <property type="entry name" value="BHLH"/>
    <property type="match status" value="1"/>
</dbReference>
<dbReference type="Pfam" id="PF23176">
    <property type="entry name" value="bHLH_LHW"/>
    <property type="match status" value="1"/>
</dbReference>
<keyword evidence="4" id="KW-0539">Nucleus</keyword>
<evidence type="ECO:0000313" key="7">
    <source>
        <dbReference type="EMBL" id="KAL3647020.1"/>
    </source>
</evidence>
<dbReference type="GO" id="GO:0005634">
    <property type="term" value="C:nucleus"/>
    <property type="evidence" value="ECO:0007669"/>
    <property type="project" value="UniProtKB-SubCell"/>
</dbReference>
<accession>A0ABD3E1N7</accession>
<protein>
    <recommendedName>
        <fullName evidence="6">BHLH domain-containing protein</fullName>
    </recommendedName>
</protein>
<dbReference type="InterPro" id="IPR043561">
    <property type="entry name" value="LHW-like"/>
</dbReference>
<proteinExistence type="predicted"/>
<name>A0ABD3E1N7_9LAMI</name>
<dbReference type="PANTHER" id="PTHR46196">
    <property type="entry name" value="TRANSCRIPTION FACTOR BHLH155-LIKE ISOFORM X1-RELATED"/>
    <property type="match status" value="1"/>
</dbReference>
<dbReference type="AlphaFoldDB" id="A0ABD3E1N7"/>
<keyword evidence="2" id="KW-0805">Transcription regulation</keyword>
<feature type="compositionally biased region" description="Basic residues" evidence="5">
    <location>
        <begin position="458"/>
        <end position="469"/>
    </location>
</feature>
<evidence type="ECO:0000256" key="2">
    <source>
        <dbReference type="ARBA" id="ARBA00023015"/>
    </source>
</evidence>
<evidence type="ECO:0000256" key="5">
    <source>
        <dbReference type="SAM" id="MobiDB-lite"/>
    </source>
</evidence>
<evidence type="ECO:0000313" key="8">
    <source>
        <dbReference type="Proteomes" id="UP001632038"/>
    </source>
</evidence>
<keyword evidence="8" id="KW-1185">Reference proteome</keyword>
<dbReference type="InterPro" id="IPR011598">
    <property type="entry name" value="bHLH_dom"/>
</dbReference>
<reference evidence="8" key="1">
    <citation type="journal article" date="2024" name="IScience">
        <title>Strigolactones Initiate the Formation of Haustorium-like Structures in Castilleja.</title>
        <authorList>
            <person name="Buerger M."/>
            <person name="Peterson D."/>
            <person name="Chory J."/>
        </authorList>
    </citation>
    <scope>NUCLEOTIDE SEQUENCE [LARGE SCALE GENOMIC DNA]</scope>
</reference>
<evidence type="ECO:0000256" key="3">
    <source>
        <dbReference type="ARBA" id="ARBA00023163"/>
    </source>
</evidence>
<feature type="region of interest" description="Disordered" evidence="5">
    <location>
        <begin position="450"/>
        <end position="474"/>
    </location>
</feature>
<sequence length="676" mass="74953">MCAKRCESMIIKETLKSLCCNNGWCYGVFWGFDQNKTLLLTLKDAYYEEQMRALIDSLLPQVHVLGGGVIGQVAFTHNHQWMHSDIHHETRNSLASIENFELFQGDSEFYSQFCLGIKTIVLISVEPWGVVQFGSTHKNHETKHFVDQVKNLFREVSFSENEPSSYSQTLNSTAHFNSLLSCGSMEASYSLSLSSQSLFPSTSGHRIEPTNQVEDYYLLKPGNAYDCFDNQPLTNTSSWLNLTSQDLLNTQNLTSSICKAQRPSSGLLSMEDLFQESAFAKSISNPGLLDDDFSRWLSPQTGPNNTTTSFTTLLSAELSHSSGLVPLSCLSGNNSPIHTNSVQSSPNPEVKYTWAETLVPVATEKYVGLSKARNSSSLFSKLGIDHLLDGEDQSLSDAAKRRKTDLFPSGHSQVKSEGLFSFDLRTRNIEAGSCIGDSCTMDACHTSSSEIQTEPAKNVKKKAKAGSKPRPKDRQMIQDRLAELRELIPNGEKMSIDRLLERTIRHLNFMESLIKHAESLKLADKPKRGEIEKNQTRKDGGVTWACEVGDQSMVCPLIVEDLVTPGQMLIEIICEEHGFFLEISDVIRGFGLIILKGVMEVRESKKIWAHFLVQAEGTRRVNRHEIFSSLVQILKMNGQTGDVIGPAGGPSSFNNCQPGAVPFPVSIADALQCANL</sequence>
<evidence type="ECO:0000259" key="6">
    <source>
        <dbReference type="PROSITE" id="PS50888"/>
    </source>
</evidence>
<dbReference type="Pfam" id="PF14215">
    <property type="entry name" value="bHLH-MYC_N"/>
    <property type="match status" value="1"/>
</dbReference>
<organism evidence="7 8">
    <name type="scientific">Castilleja foliolosa</name>
    <dbReference type="NCBI Taxonomy" id="1961234"/>
    <lineage>
        <taxon>Eukaryota</taxon>
        <taxon>Viridiplantae</taxon>
        <taxon>Streptophyta</taxon>
        <taxon>Embryophyta</taxon>
        <taxon>Tracheophyta</taxon>
        <taxon>Spermatophyta</taxon>
        <taxon>Magnoliopsida</taxon>
        <taxon>eudicotyledons</taxon>
        <taxon>Gunneridae</taxon>
        <taxon>Pentapetalae</taxon>
        <taxon>asterids</taxon>
        <taxon>lamiids</taxon>
        <taxon>Lamiales</taxon>
        <taxon>Orobanchaceae</taxon>
        <taxon>Pedicularideae</taxon>
        <taxon>Castillejinae</taxon>
        <taxon>Castilleja</taxon>
    </lineage>
</organism>
<dbReference type="InterPro" id="IPR025610">
    <property type="entry name" value="MYC/MYB_N"/>
</dbReference>
<evidence type="ECO:0000256" key="4">
    <source>
        <dbReference type="ARBA" id="ARBA00023242"/>
    </source>
</evidence>
<evidence type="ECO:0000256" key="1">
    <source>
        <dbReference type="ARBA" id="ARBA00004123"/>
    </source>
</evidence>
<comment type="caution">
    <text evidence="7">The sequence shown here is derived from an EMBL/GenBank/DDBJ whole genome shotgun (WGS) entry which is preliminary data.</text>
</comment>
<dbReference type="PANTHER" id="PTHR46196:SF2">
    <property type="entry name" value="TRANSCRIPTION FACTOR BHLH157"/>
    <property type="match status" value="1"/>
</dbReference>
<keyword evidence="3" id="KW-0804">Transcription</keyword>
<gene>
    <name evidence="7" type="ORF">CASFOL_007988</name>
</gene>
<dbReference type="Proteomes" id="UP001632038">
    <property type="component" value="Unassembled WGS sequence"/>
</dbReference>